<keyword evidence="3" id="KW-0963">Cytoplasm</keyword>
<sequence length="390" mass="43585">MSDLEENGRIDLDDQSMDEAYDMEDDLDASIDTMASSSPVKPSREDDDIIPFRRKDMPPAITYDEKEESSDDEPPEIPGSPIKPAKIASPTVHSIAADDATDDSGDAARDSSSSSSDDEYENDKQSHKDRIKLKSQAKAKANSPPPPKPAPEVKITDEGPPRQQPTLRSSRQPSRETESTETIQHHTRTLPPDIERLFQYIEDFKPEVVELPIYVQPFIPDYLPSIGMPYEGTHVLRPDNMEDPIGVNVLAEPGGIQSNVAELQLMLKSDYKPLHAKWEIPVLSIENAEKNPTSIDAWIASVAKIHEAQPLCHVHYAKPMPEIDSLLEIWPEELEVFLNEINVSAQIDLSLVDYCRLICAILDIPVYGNHMCESVHLLFTLYLACEPNPS</sequence>
<dbReference type="Pfam" id="PF12317">
    <property type="entry name" value="IFT46_B_C"/>
    <property type="match status" value="1"/>
</dbReference>
<dbReference type="GO" id="GO:0060271">
    <property type="term" value="P:cilium assembly"/>
    <property type="evidence" value="ECO:0007669"/>
    <property type="project" value="TreeGrafter"/>
</dbReference>
<comment type="similarity">
    <text evidence="2">Belongs to the IFT46 family.</text>
</comment>
<evidence type="ECO:0000256" key="6">
    <source>
        <dbReference type="ARBA" id="ARBA00023273"/>
    </source>
</evidence>
<keyword evidence="6" id="KW-0966">Cell projection</keyword>
<proteinExistence type="inferred from homology"/>
<gene>
    <name evidence="8" type="ORF">Ae201684_015869</name>
</gene>
<evidence type="ECO:0000256" key="1">
    <source>
        <dbReference type="ARBA" id="ARBA00004120"/>
    </source>
</evidence>
<dbReference type="GO" id="GO:0030992">
    <property type="term" value="C:intraciliary transport particle B"/>
    <property type="evidence" value="ECO:0007669"/>
    <property type="project" value="TreeGrafter"/>
</dbReference>
<feature type="region of interest" description="Disordered" evidence="7">
    <location>
        <begin position="1"/>
        <end position="190"/>
    </location>
</feature>
<reference evidence="8 9" key="1">
    <citation type="submission" date="2019-07" db="EMBL/GenBank/DDBJ databases">
        <title>Genomics analysis of Aphanomyces spp. identifies a new class of oomycete effector associated with host adaptation.</title>
        <authorList>
            <person name="Gaulin E."/>
        </authorList>
    </citation>
    <scope>NUCLEOTIDE SEQUENCE [LARGE SCALE GENOMIC DNA]</scope>
    <source>
        <strain evidence="8 9">ATCC 201684</strain>
    </source>
</reference>
<feature type="compositionally biased region" description="Acidic residues" evidence="7">
    <location>
        <begin position="65"/>
        <end position="75"/>
    </location>
</feature>
<feature type="compositionally biased region" description="Acidic residues" evidence="7">
    <location>
        <begin position="13"/>
        <end position="29"/>
    </location>
</feature>
<evidence type="ECO:0000256" key="7">
    <source>
        <dbReference type="SAM" id="MobiDB-lite"/>
    </source>
</evidence>
<dbReference type="GO" id="GO:0005815">
    <property type="term" value="C:microtubule organizing center"/>
    <property type="evidence" value="ECO:0007669"/>
    <property type="project" value="TreeGrafter"/>
</dbReference>
<evidence type="ECO:0008006" key="10">
    <source>
        <dbReference type="Google" id="ProtNLM"/>
    </source>
</evidence>
<organism evidence="8 9">
    <name type="scientific">Aphanomyces euteiches</name>
    <dbReference type="NCBI Taxonomy" id="100861"/>
    <lineage>
        <taxon>Eukaryota</taxon>
        <taxon>Sar</taxon>
        <taxon>Stramenopiles</taxon>
        <taxon>Oomycota</taxon>
        <taxon>Saprolegniomycetes</taxon>
        <taxon>Saprolegniales</taxon>
        <taxon>Verrucalvaceae</taxon>
        <taxon>Aphanomyces</taxon>
    </lineage>
</organism>
<dbReference type="EMBL" id="VJMJ01000234">
    <property type="protein sequence ID" value="KAF0725717.1"/>
    <property type="molecule type" value="Genomic_DNA"/>
</dbReference>
<keyword evidence="5" id="KW-0206">Cytoskeleton</keyword>
<dbReference type="GO" id="GO:0031514">
    <property type="term" value="C:motile cilium"/>
    <property type="evidence" value="ECO:0007669"/>
    <property type="project" value="TreeGrafter"/>
</dbReference>
<dbReference type="PANTHER" id="PTHR13376:SF0">
    <property type="entry name" value="INTRAFLAGELLAR TRANSPORT PROTEIN 46 HOMOLOG"/>
    <property type="match status" value="1"/>
</dbReference>
<dbReference type="AlphaFoldDB" id="A0A6G0WFW1"/>
<evidence type="ECO:0000256" key="5">
    <source>
        <dbReference type="ARBA" id="ARBA00023212"/>
    </source>
</evidence>
<evidence type="ECO:0000256" key="3">
    <source>
        <dbReference type="ARBA" id="ARBA00022490"/>
    </source>
</evidence>
<evidence type="ECO:0000256" key="2">
    <source>
        <dbReference type="ARBA" id="ARBA00007700"/>
    </source>
</evidence>
<accession>A0A6G0WFW1</accession>
<keyword evidence="4" id="KW-0969">Cilium</keyword>
<comment type="subcellular location">
    <subcellularLocation>
        <location evidence="1">Cytoplasm</location>
        <location evidence="1">Cytoskeleton</location>
        <location evidence="1">Cilium basal body</location>
    </subcellularLocation>
</comment>
<dbReference type="Proteomes" id="UP000481153">
    <property type="component" value="Unassembled WGS sequence"/>
</dbReference>
<feature type="compositionally biased region" description="Basic and acidic residues" evidence="7">
    <location>
        <begin position="1"/>
        <end position="12"/>
    </location>
</feature>
<evidence type="ECO:0000256" key="4">
    <source>
        <dbReference type="ARBA" id="ARBA00023069"/>
    </source>
</evidence>
<dbReference type="GO" id="GO:0042073">
    <property type="term" value="P:intraciliary transport"/>
    <property type="evidence" value="ECO:0007669"/>
    <property type="project" value="InterPro"/>
</dbReference>
<evidence type="ECO:0000313" key="9">
    <source>
        <dbReference type="Proteomes" id="UP000481153"/>
    </source>
</evidence>
<protein>
    <recommendedName>
        <fullName evidence="10">Intraflagellar transport protein 46 homolog</fullName>
    </recommendedName>
</protein>
<keyword evidence="9" id="KW-1185">Reference proteome</keyword>
<comment type="caution">
    <text evidence="8">The sequence shown here is derived from an EMBL/GenBank/DDBJ whole genome shotgun (WGS) entry which is preliminary data.</text>
</comment>
<dbReference type="PANTHER" id="PTHR13376">
    <property type="entry name" value="INTRAFLAGELLAR TRANSPORT PROTEIN 46 HOMOLOG"/>
    <property type="match status" value="1"/>
</dbReference>
<dbReference type="InterPro" id="IPR022088">
    <property type="entry name" value="Intraflagellar_transp_cmplxB"/>
</dbReference>
<name>A0A6G0WFW1_9STRA</name>
<dbReference type="VEuPathDB" id="FungiDB:AeMF1_013402"/>
<evidence type="ECO:0000313" key="8">
    <source>
        <dbReference type="EMBL" id="KAF0725717.1"/>
    </source>
</evidence>